<feature type="domain" description="UBC core" evidence="5">
    <location>
        <begin position="4"/>
        <end position="152"/>
    </location>
</feature>
<reference evidence="6" key="1">
    <citation type="submission" date="2021-01" db="EMBL/GenBank/DDBJ databases">
        <authorList>
            <person name="Corre E."/>
            <person name="Pelletier E."/>
            <person name="Niang G."/>
            <person name="Scheremetjew M."/>
            <person name="Finn R."/>
            <person name="Kale V."/>
            <person name="Holt S."/>
            <person name="Cochrane G."/>
            <person name="Meng A."/>
            <person name="Brown T."/>
            <person name="Cohen L."/>
        </authorList>
    </citation>
    <scope>NUCLEOTIDE SEQUENCE</scope>
    <source>
        <strain evidence="6">CCMP1661</strain>
    </source>
</reference>
<dbReference type="SMART" id="SM00212">
    <property type="entry name" value="UBCc"/>
    <property type="match status" value="1"/>
</dbReference>
<keyword evidence="4" id="KW-0547">Nucleotide-binding</keyword>
<dbReference type="InterPro" id="IPR016135">
    <property type="entry name" value="UBQ-conjugating_enzyme/RWD"/>
</dbReference>
<dbReference type="Pfam" id="PF00179">
    <property type="entry name" value="UQ_con"/>
    <property type="match status" value="1"/>
</dbReference>
<evidence type="ECO:0000259" key="5">
    <source>
        <dbReference type="PROSITE" id="PS50127"/>
    </source>
</evidence>
<dbReference type="InterPro" id="IPR000608">
    <property type="entry name" value="UBC"/>
</dbReference>
<dbReference type="GO" id="GO:0005524">
    <property type="term" value="F:ATP binding"/>
    <property type="evidence" value="ECO:0007669"/>
    <property type="project" value="UniProtKB-UniRule"/>
</dbReference>
<proteinExistence type="inferred from homology"/>
<dbReference type="Gene3D" id="3.10.110.10">
    <property type="entry name" value="Ubiquitin Conjugating Enzyme"/>
    <property type="match status" value="1"/>
</dbReference>
<dbReference type="InterPro" id="IPR050113">
    <property type="entry name" value="Ub_conjugating_enzyme"/>
</dbReference>
<evidence type="ECO:0000313" key="6">
    <source>
        <dbReference type="EMBL" id="CAD9862749.1"/>
    </source>
</evidence>
<organism evidence="6">
    <name type="scientific">Fibrocapsa japonica</name>
    <dbReference type="NCBI Taxonomy" id="94617"/>
    <lineage>
        <taxon>Eukaryota</taxon>
        <taxon>Sar</taxon>
        <taxon>Stramenopiles</taxon>
        <taxon>Ochrophyta</taxon>
        <taxon>Raphidophyceae</taxon>
        <taxon>Chattonellales</taxon>
        <taxon>Chattonellaceae</taxon>
        <taxon>Fibrocapsa</taxon>
    </lineage>
</organism>
<keyword evidence="1" id="KW-0808">Transferase</keyword>
<name>A0A7S2UYB8_9STRA</name>
<dbReference type="CDD" id="cd23812">
    <property type="entry name" value="UBCc_ScPEX4-like"/>
    <property type="match status" value="1"/>
</dbReference>
<evidence type="ECO:0000256" key="2">
    <source>
        <dbReference type="ARBA" id="ARBA00022786"/>
    </source>
</evidence>
<dbReference type="SUPFAM" id="SSF54495">
    <property type="entry name" value="UBC-like"/>
    <property type="match status" value="1"/>
</dbReference>
<keyword evidence="4" id="KW-0067">ATP-binding</keyword>
<protein>
    <recommendedName>
        <fullName evidence="5">UBC core domain-containing protein</fullName>
    </recommendedName>
</protein>
<gene>
    <name evidence="6" type="ORF">FJAP1339_LOCUS5281</name>
</gene>
<comment type="similarity">
    <text evidence="4">Belongs to the ubiquitin-conjugating enzyme family.</text>
</comment>
<dbReference type="AlphaFoldDB" id="A0A7S2UYB8"/>
<evidence type="ECO:0000256" key="4">
    <source>
        <dbReference type="RuleBase" id="RU362109"/>
    </source>
</evidence>
<dbReference type="PANTHER" id="PTHR24067">
    <property type="entry name" value="UBIQUITIN-CONJUGATING ENZYME E2"/>
    <property type="match status" value="1"/>
</dbReference>
<accession>A0A7S2UYB8</accession>
<dbReference type="EMBL" id="HBHR01010943">
    <property type="protein sequence ID" value="CAD9862749.1"/>
    <property type="molecule type" value="Transcribed_RNA"/>
</dbReference>
<dbReference type="PROSITE" id="PS50127">
    <property type="entry name" value="UBC_2"/>
    <property type="match status" value="1"/>
</dbReference>
<evidence type="ECO:0000256" key="1">
    <source>
        <dbReference type="ARBA" id="ARBA00022679"/>
    </source>
</evidence>
<keyword evidence="2 4" id="KW-0833">Ubl conjugation pathway</keyword>
<dbReference type="GO" id="GO:0016740">
    <property type="term" value="F:transferase activity"/>
    <property type="evidence" value="ECO:0007669"/>
    <property type="project" value="UniProtKB-KW"/>
</dbReference>
<sequence length="159" mass="17664">MALASSKRLRKEIQNLKKSPDSDIFLIPDPNNIRSIQGFIRGPPSTPFENGIYELQIDISQNYPMVPPSMKFVTKIFHPNVHFDTGEICLDILKSEWSPAWGLQPACRAVIALMSDPAADSPLNCDAGNMIRAGDMRAYHAVASMYQIEYALKSVPCVP</sequence>
<dbReference type="PROSITE" id="PS00183">
    <property type="entry name" value="UBC_1"/>
    <property type="match status" value="1"/>
</dbReference>
<dbReference type="InterPro" id="IPR023313">
    <property type="entry name" value="UBQ-conjugating_AS"/>
</dbReference>
<feature type="active site" description="Glycyl thioester intermediate" evidence="3">
    <location>
        <position position="89"/>
    </location>
</feature>
<evidence type="ECO:0000256" key="3">
    <source>
        <dbReference type="PROSITE-ProRule" id="PRU10133"/>
    </source>
</evidence>